<dbReference type="InterPro" id="IPR015424">
    <property type="entry name" value="PyrdxlP-dep_Trfase"/>
</dbReference>
<dbReference type="SUPFAM" id="SSF53383">
    <property type="entry name" value="PLP-dependent transferases"/>
    <property type="match status" value="1"/>
</dbReference>
<dbReference type="InterPro" id="IPR015421">
    <property type="entry name" value="PyrdxlP-dep_Trfase_major"/>
</dbReference>
<evidence type="ECO:0000313" key="4">
    <source>
        <dbReference type="EMBL" id="PIT92443.1"/>
    </source>
</evidence>
<gene>
    <name evidence="4" type="ORF">COU08_02510</name>
</gene>
<evidence type="ECO:0000256" key="2">
    <source>
        <dbReference type="PIRSR" id="PIRSR000390-2"/>
    </source>
</evidence>
<dbReference type="Gene3D" id="3.90.1150.10">
    <property type="entry name" value="Aspartate Aminotransferase, domain 1"/>
    <property type="match status" value="1"/>
</dbReference>
<protein>
    <recommendedName>
        <fullName evidence="6">DegT/DnrJ/EryC1/StrS family aminotransferase</fullName>
    </recommendedName>
</protein>
<dbReference type="InterPro" id="IPR015422">
    <property type="entry name" value="PyrdxlP-dep_Trfase_small"/>
</dbReference>
<dbReference type="PANTHER" id="PTHR30244:SF34">
    <property type="entry name" value="DTDP-4-AMINO-4,6-DIDEOXYGALACTOSE TRANSAMINASE"/>
    <property type="match status" value="1"/>
</dbReference>
<name>A0A2M6WI17_9BACT</name>
<dbReference type="PIRSF" id="PIRSF000390">
    <property type="entry name" value="PLP_StrS"/>
    <property type="match status" value="1"/>
</dbReference>
<dbReference type="CDD" id="cd00616">
    <property type="entry name" value="AHBA_syn"/>
    <property type="match status" value="1"/>
</dbReference>
<dbReference type="Pfam" id="PF01041">
    <property type="entry name" value="DegT_DnrJ_EryC1"/>
    <property type="match status" value="1"/>
</dbReference>
<dbReference type="AlphaFoldDB" id="A0A2M6WI17"/>
<proteinExistence type="inferred from homology"/>
<evidence type="ECO:0008006" key="6">
    <source>
        <dbReference type="Google" id="ProtNLM"/>
    </source>
</evidence>
<feature type="active site" description="Proton acceptor" evidence="1">
    <location>
        <position position="213"/>
    </location>
</feature>
<dbReference type="GO" id="GO:0030170">
    <property type="term" value="F:pyridoxal phosphate binding"/>
    <property type="evidence" value="ECO:0007669"/>
    <property type="project" value="TreeGrafter"/>
</dbReference>
<dbReference type="GO" id="GO:0000271">
    <property type="term" value="P:polysaccharide biosynthetic process"/>
    <property type="evidence" value="ECO:0007669"/>
    <property type="project" value="TreeGrafter"/>
</dbReference>
<evidence type="ECO:0000313" key="5">
    <source>
        <dbReference type="Proteomes" id="UP000228635"/>
    </source>
</evidence>
<sequence length="445" mass="49806">MKKIKLNIKKSELALLGGKPVQAQPTVARDLISPEARRAANTAMKTELSKFLGRGGKRFYGGEHVLKLEEEAKKYFGTKYAVSFNSATTALQAAVAAVGVGPGDQVITSPFTMPATATAILLNGAVPTFADIDPDTYCVNAKSIEKQIKKNTRAILAVNIFGGTADYGPIKKLAKKHNLPIIEDNAQSPGATYQGKLAGTIGDIGILSFNVHKVIQSGEGGMLITNNKRYAYRAALVRNHGEAVMDDVWESEPNTRELIVGSNYRLTELQAAIMVEEFKRLDKLNNARIKQANYLTKKLEKISWLSGAHVLPKSKHVYYLYPLKVDEKKIGLHRDTIAKALAAEGFPVQIGYQKPIYLMPLFQEKRMYEHSRFPFISKEFRQKYDYRKGTCPVTERIYEHEIMVTKLCKPPHNKKSIDDFIAAVKKIEKERDNLEQYERRATLLS</sequence>
<evidence type="ECO:0000256" key="1">
    <source>
        <dbReference type="PIRSR" id="PIRSR000390-1"/>
    </source>
</evidence>
<reference evidence="5" key="1">
    <citation type="submission" date="2017-09" db="EMBL/GenBank/DDBJ databases">
        <title>Depth-based differentiation of microbial function through sediment-hosted aquifers and enrichment of novel symbionts in the deep terrestrial subsurface.</title>
        <authorList>
            <person name="Probst A.J."/>
            <person name="Ladd B."/>
            <person name="Jarett J.K."/>
            <person name="Geller-Mcgrath D.E."/>
            <person name="Sieber C.M.K."/>
            <person name="Emerson J.B."/>
            <person name="Anantharaman K."/>
            <person name="Thomas B.C."/>
            <person name="Malmstrom R."/>
            <person name="Stieglmeier M."/>
            <person name="Klingl A."/>
            <person name="Woyke T."/>
            <person name="Ryan C.M."/>
            <person name="Banfield J.F."/>
        </authorList>
    </citation>
    <scope>NUCLEOTIDE SEQUENCE [LARGE SCALE GENOMIC DNA]</scope>
</reference>
<dbReference type="EMBL" id="PFBA01000023">
    <property type="protein sequence ID" value="PIT92443.1"/>
    <property type="molecule type" value="Genomic_DNA"/>
</dbReference>
<accession>A0A2M6WI17</accession>
<comment type="caution">
    <text evidence="4">The sequence shown here is derived from an EMBL/GenBank/DDBJ whole genome shotgun (WGS) entry which is preliminary data.</text>
</comment>
<keyword evidence="2 3" id="KW-0663">Pyridoxal phosphate</keyword>
<dbReference type="PANTHER" id="PTHR30244">
    <property type="entry name" value="TRANSAMINASE"/>
    <property type="match status" value="1"/>
</dbReference>
<feature type="modified residue" description="N6-(pyridoxal phosphate)lysine" evidence="2">
    <location>
        <position position="213"/>
    </location>
</feature>
<dbReference type="Gene3D" id="3.40.640.10">
    <property type="entry name" value="Type I PLP-dependent aspartate aminotransferase-like (Major domain)"/>
    <property type="match status" value="1"/>
</dbReference>
<evidence type="ECO:0000256" key="3">
    <source>
        <dbReference type="RuleBase" id="RU004508"/>
    </source>
</evidence>
<dbReference type="InterPro" id="IPR000653">
    <property type="entry name" value="DegT/StrS_aminotransferase"/>
</dbReference>
<dbReference type="GO" id="GO:0008483">
    <property type="term" value="F:transaminase activity"/>
    <property type="evidence" value="ECO:0007669"/>
    <property type="project" value="TreeGrafter"/>
</dbReference>
<organism evidence="4 5">
    <name type="scientific">Candidatus Harrisonbacteria bacterium CG10_big_fil_rev_8_21_14_0_10_42_17</name>
    <dbReference type="NCBI Taxonomy" id="1974584"/>
    <lineage>
        <taxon>Bacteria</taxon>
        <taxon>Candidatus Harrisoniibacteriota</taxon>
    </lineage>
</organism>
<comment type="similarity">
    <text evidence="3">Belongs to the DegT/DnrJ/EryC1 family.</text>
</comment>
<dbReference type="Proteomes" id="UP000228635">
    <property type="component" value="Unassembled WGS sequence"/>
</dbReference>